<dbReference type="Proteomes" id="UP001194468">
    <property type="component" value="Unassembled WGS sequence"/>
</dbReference>
<reference evidence="1" key="1">
    <citation type="submission" date="2019-10" db="EMBL/GenBank/DDBJ databases">
        <authorList>
            <consortium name="DOE Joint Genome Institute"/>
            <person name="Kuo A."/>
            <person name="Miyauchi S."/>
            <person name="Kiss E."/>
            <person name="Drula E."/>
            <person name="Kohler A."/>
            <person name="Sanchez-Garcia M."/>
            <person name="Andreopoulos B."/>
            <person name="Barry K.W."/>
            <person name="Bonito G."/>
            <person name="Buee M."/>
            <person name="Carver A."/>
            <person name="Chen C."/>
            <person name="Cichocki N."/>
            <person name="Clum A."/>
            <person name="Culley D."/>
            <person name="Crous P.W."/>
            <person name="Fauchery L."/>
            <person name="Girlanda M."/>
            <person name="Hayes R."/>
            <person name="Keri Z."/>
            <person name="LaButti K."/>
            <person name="Lipzen A."/>
            <person name="Lombard V."/>
            <person name="Magnuson J."/>
            <person name="Maillard F."/>
            <person name="Morin E."/>
            <person name="Murat C."/>
            <person name="Nolan M."/>
            <person name="Ohm R."/>
            <person name="Pangilinan J."/>
            <person name="Pereira M."/>
            <person name="Perotto S."/>
            <person name="Peter M."/>
            <person name="Riley R."/>
            <person name="Sitrit Y."/>
            <person name="Stielow B."/>
            <person name="Szollosi G."/>
            <person name="Zifcakova L."/>
            <person name="Stursova M."/>
            <person name="Spatafora J.W."/>
            <person name="Tedersoo L."/>
            <person name="Vaario L.-M."/>
            <person name="Yamada A."/>
            <person name="Yan M."/>
            <person name="Wang P."/>
            <person name="Xu J."/>
            <person name="Bruns T."/>
            <person name="Baldrian P."/>
            <person name="Vilgalys R."/>
            <person name="Henrissat B."/>
            <person name="Grigoriev I.V."/>
            <person name="Hibbett D."/>
            <person name="Nagy L.G."/>
            <person name="Martin F.M."/>
        </authorList>
    </citation>
    <scope>NUCLEOTIDE SEQUENCE</scope>
    <source>
        <strain evidence="1">BED1</strain>
    </source>
</reference>
<dbReference type="EMBL" id="WHUW01000012">
    <property type="protein sequence ID" value="KAF8440243.1"/>
    <property type="molecule type" value="Genomic_DNA"/>
</dbReference>
<organism evidence="1 2">
    <name type="scientific">Boletus edulis BED1</name>
    <dbReference type="NCBI Taxonomy" id="1328754"/>
    <lineage>
        <taxon>Eukaryota</taxon>
        <taxon>Fungi</taxon>
        <taxon>Dikarya</taxon>
        <taxon>Basidiomycota</taxon>
        <taxon>Agaricomycotina</taxon>
        <taxon>Agaricomycetes</taxon>
        <taxon>Agaricomycetidae</taxon>
        <taxon>Boletales</taxon>
        <taxon>Boletineae</taxon>
        <taxon>Boletaceae</taxon>
        <taxon>Boletoideae</taxon>
        <taxon>Boletus</taxon>
    </lineage>
</organism>
<dbReference type="AlphaFoldDB" id="A0AAD4BUQ1"/>
<keyword evidence="2" id="KW-1185">Reference proteome</keyword>
<comment type="caution">
    <text evidence="1">The sequence shown here is derived from an EMBL/GenBank/DDBJ whole genome shotgun (WGS) entry which is preliminary data.</text>
</comment>
<proteinExistence type="predicted"/>
<sequence>MQQQVQVQPSLSFQCQPIYLQPSLYPLQQLQLYFLIQLYQFYNCSTSPFHSIQQNTTHSLANQQEAALEDQNNTPGVETLVDDDSAVPIHQVAVKILLACGDSTVTEAVANHSDGLVATGEAELLEFSGGEVIVRDVEEDLGCGKCKHKAANPGPYKAPTIALARVEDTLFMINHNIILYRDAVEYTHGLQRFIAEIQAFLIWGHDILGRSLKVTEPICQCFCGTYISSLTNFSYLLSLGVPVFYPTCLRSSELPPLRYVRITELTSLCEFRKWTNINVMWNNKDIIKEKLLHSKPLMFSPPHVDCSDPLTFECAAHGYGPQGDRQSFDRCLVIDLLIVTGCAPKSFTIHRKPQPQDSDWRCQTKPIHKEWPFWGCDWDFFWHYHAVRDGLPQFTHPKSSIPSHGAHFTYTAPPIHLLSNIQSDDKCAKVCFTWVCIHHIWLLQYQEYRINQFSMNIATINNNAPPSPFHLHTQTWWDVLSGHLWQKNTWPLNSDYNHHLFWHHGGSEHLGFSQEQWEQEHGDLTDVYYALSDDLSPLLAPGR</sequence>
<name>A0AAD4BUQ1_BOLED</name>
<evidence type="ECO:0000313" key="1">
    <source>
        <dbReference type="EMBL" id="KAF8440243.1"/>
    </source>
</evidence>
<evidence type="ECO:0000313" key="2">
    <source>
        <dbReference type="Proteomes" id="UP001194468"/>
    </source>
</evidence>
<gene>
    <name evidence="1" type="ORF">L210DRAFT_977245</name>
</gene>
<protein>
    <submittedName>
        <fullName evidence="1">Uncharacterized protein</fullName>
    </submittedName>
</protein>
<reference evidence="1" key="2">
    <citation type="journal article" date="2020" name="Nat. Commun.">
        <title>Large-scale genome sequencing of mycorrhizal fungi provides insights into the early evolution of symbiotic traits.</title>
        <authorList>
            <person name="Miyauchi S."/>
            <person name="Kiss E."/>
            <person name="Kuo A."/>
            <person name="Drula E."/>
            <person name="Kohler A."/>
            <person name="Sanchez-Garcia M."/>
            <person name="Morin E."/>
            <person name="Andreopoulos B."/>
            <person name="Barry K.W."/>
            <person name="Bonito G."/>
            <person name="Buee M."/>
            <person name="Carver A."/>
            <person name="Chen C."/>
            <person name="Cichocki N."/>
            <person name="Clum A."/>
            <person name="Culley D."/>
            <person name="Crous P.W."/>
            <person name="Fauchery L."/>
            <person name="Girlanda M."/>
            <person name="Hayes R.D."/>
            <person name="Keri Z."/>
            <person name="LaButti K."/>
            <person name="Lipzen A."/>
            <person name="Lombard V."/>
            <person name="Magnuson J."/>
            <person name="Maillard F."/>
            <person name="Murat C."/>
            <person name="Nolan M."/>
            <person name="Ohm R.A."/>
            <person name="Pangilinan J."/>
            <person name="Pereira M.F."/>
            <person name="Perotto S."/>
            <person name="Peter M."/>
            <person name="Pfister S."/>
            <person name="Riley R."/>
            <person name="Sitrit Y."/>
            <person name="Stielow J.B."/>
            <person name="Szollosi G."/>
            <person name="Zifcakova L."/>
            <person name="Stursova M."/>
            <person name="Spatafora J.W."/>
            <person name="Tedersoo L."/>
            <person name="Vaario L.M."/>
            <person name="Yamada A."/>
            <person name="Yan M."/>
            <person name="Wang P."/>
            <person name="Xu J."/>
            <person name="Bruns T."/>
            <person name="Baldrian P."/>
            <person name="Vilgalys R."/>
            <person name="Dunand C."/>
            <person name="Henrissat B."/>
            <person name="Grigoriev I.V."/>
            <person name="Hibbett D."/>
            <person name="Nagy L.G."/>
            <person name="Martin F.M."/>
        </authorList>
    </citation>
    <scope>NUCLEOTIDE SEQUENCE</scope>
    <source>
        <strain evidence="1">BED1</strain>
    </source>
</reference>
<accession>A0AAD4BUQ1</accession>